<keyword evidence="4 5" id="KW-0413">Isomerase</keyword>
<dbReference type="UniPathway" id="UPA00128">
    <property type="reaction ID" value="UER00191"/>
</dbReference>
<dbReference type="AlphaFoldDB" id="A0A3S4SPB4"/>
<accession>A0A3S4SPB4</accession>
<dbReference type="CDD" id="cd02440">
    <property type="entry name" value="AdoMet_MTases"/>
    <property type="match status" value="1"/>
</dbReference>
<proteinExistence type="inferred from homology"/>
<feature type="binding site" evidence="5">
    <location>
        <begin position="11"/>
        <end position="17"/>
    </location>
    <ligand>
        <name>NADP(+)</name>
        <dbReference type="ChEBI" id="CHEBI:58349"/>
    </ligand>
</feature>
<dbReference type="Pfam" id="PF01370">
    <property type="entry name" value="Epimerase"/>
    <property type="match status" value="2"/>
</dbReference>
<dbReference type="InterPro" id="IPR001509">
    <property type="entry name" value="Epimerase_deHydtase"/>
</dbReference>
<dbReference type="InterPro" id="IPR036291">
    <property type="entry name" value="NAD(P)-bd_dom_sf"/>
</dbReference>
<keyword evidence="3 5" id="KW-0560">Oxidoreductase</keyword>
<keyword evidence="5" id="KW-0511">Multifunctional enzyme</keyword>
<dbReference type="SUPFAM" id="SSF51735">
    <property type="entry name" value="NAD(P)-binding Rossmann-fold domains"/>
    <property type="match status" value="1"/>
</dbReference>
<evidence type="ECO:0000256" key="2">
    <source>
        <dbReference type="ARBA" id="ARBA00022857"/>
    </source>
</evidence>
<comment type="catalytic activity">
    <reaction evidence="5">
        <text>GDP-beta-L-fucose + NADP(+) = GDP-4-dehydro-alpha-D-rhamnose + NADPH + H(+)</text>
        <dbReference type="Rhea" id="RHEA:18885"/>
        <dbReference type="ChEBI" id="CHEBI:15378"/>
        <dbReference type="ChEBI" id="CHEBI:57273"/>
        <dbReference type="ChEBI" id="CHEBI:57783"/>
        <dbReference type="ChEBI" id="CHEBI:57964"/>
        <dbReference type="ChEBI" id="CHEBI:58349"/>
        <dbReference type="EC" id="1.1.1.271"/>
    </reaction>
</comment>
<feature type="binding site" evidence="5">
    <location>
        <position position="187"/>
    </location>
    <ligand>
        <name>substrate</name>
    </ligand>
</feature>
<organism evidence="7 8">
    <name type="scientific">Campylobacter upsaliensis</name>
    <dbReference type="NCBI Taxonomy" id="28080"/>
    <lineage>
        <taxon>Bacteria</taxon>
        <taxon>Pseudomonadati</taxon>
        <taxon>Campylobacterota</taxon>
        <taxon>Epsilonproteobacteria</taxon>
        <taxon>Campylobacterales</taxon>
        <taxon>Campylobacteraceae</taxon>
        <taxon>Campylobacter</taxon>
    </lineage>
</organism>
<dbReference type="GO" id="GO:0050577">
    <property type="term" value="F:GDP-L-fucose synthase activity"/>
    <property type="evidence" value="ECO:0007669"/>
    <property type="project" value="UniProtKB-UniRule"/>
</dbReference>
<dbReference type="Pfam" id="PF13489">
    <property type="entry name" value="Methyltransf_23"/>
    <property type="match status" value="1"/>
</dbReference>
<comment type="pathway">
    <text evidence="5">Nucleotide-sugar biosynthesis; GDP-L-fucose biosynthesis via de novo pathway; GDP-L-fucose from GDP-alpha-D-mannose: step 2/2.</text>
</comment>
<feature type="active site" description="Proton donor/acceptor" evidence="5">
    <location>
        <position position="136"/>
    </location>
</feature>
<dbReference type="SUPFAM" id="SSF53335">
    <property type="entry name" value="S-adenosyl-L-methionine-dependent methyltransferases"/>
    <property type="match status" value="1"/>
</dbReference>
<reference evidence="7 8" key="1">
    <citation type="submission" date="2018-12" db="EMBL/GenBank/DDBJ databases">
        <authorList>
            <consortium name="Pathogen Informatics"/>
        </authorList>
    </citation>
    <scope>NUCLEOTIDE SEQUENCE [LARGE SCALE GENOMIC DNA]</scope>
    <source>
        <strain evidence="7 8">NCTC11541</strain>
    </source>
</reference>
<comment type="function">
    <text evidence="5">Catalyzes the two-step NADP-dependent conversion of GDP-4-dehydro-6-deoxy-D-mannose to GDP-fucose, involving an epimerase and a reductase reaction.</text>
</comment>
<comment type="caution">
    <text evidence="5">Lacks conserved residue(s) required for the propagation of feature annotation.</text>
</comment>
<dbReference type="GO" id="GO:0070401">
    <property type="term" value="F:NADP+ binding"/>
    <property type="evidence" value="ECO:0007669"/>
    <property type="project" value="UniProtKB-UniRule"/>
</dbReference>
<evidence type="ECO:0000256" key="5">
    <source>
        <dbReference type="HAMAP-Rule" id="MF_00956"/>
    </source>
</evidence>
<dbReference type="HAMAP" id="MF_00956">
    <property type="entry name" value="GDP_fucose_synth"/>
    <property type="match status" value="1"/>
</dbReference>
<protein>
    <recommendedName>
        <fullName evidence="5">GDP-L-fucose synthase</fullName>
        <ecNumber evidence="5">1.1.1.271</ecNumber>
    </recommendedName>
    <alternativeName>
        <fullName evidence="5">GDP-4-keto-6-deoxy-D-mannose-3,5-epimerase-4-reductase</fullName>
    </alternativeName>
</protein>
<evidence type="ECO:0000313" key="7">
    <source>
        <dbReference type="EMBL" id="VEG85450.1"/>
    </source>
</evidence>
<dbReference type="InterPro" id="IPR029063">
    <property type="entry name" value="SAM-dependent_MTases_sf"/>
</dbReference>
<evidence type="ECO:0000256" key="3">
    <source>
        <dbReference type="ARBA" id="ARBA00023002"/>
    </source>
</evidence>
<dbReference type="EMBL" id="LR134372">
    <property type="protein sequence ID" value="VEG85450.1"/>
    <property type="molecule type" value="Genomic_DNA"/>
</dbReference>
<name>A0A3S4SPB4_CAMUP</name>
<dbReference type="EC" id="1.1.1.271" evidence="5"/>
<feature type="binding site" evidence="5">
    <location>
        <position position="237"/>
    </location>
    <ligand>
        <name>substrate</name>
    </ligand>
</feature>
<dbReference type="GO" id="GO:0016853">
    <property type="term" value="F:isomerase activity"/>
    <property type="evidence" value="ECO:0007669"/>
    <property type="project" value="UniProtKB-KW"/>
</dbReference>
<dbReference type="PANTHER" id="PTHR43238">
    <property type="entry name" value="GDP-L-FUCOSE SYNTHASE"/>
    <property type="match status" value="1"/>
</dbReference>
<dbReference type="CDD" id="cd05239">
    <property type="entry name" value="GDP_FS_SDR_e"/>
    <property type="match status" value="1"/>
</dbReference>
<evidence type="ECO:0000259" key="6">
    <source>
        <dbReference type="Pfam" id="PF01370"/>
    </source>
</evidence>
<dbReference type="Proteomes" id="UP000278157">
    <property type="component" value="Chromosome"/>
</dbReference>
<feature type="binding site" evidence="5">
    <location>
        <position position="315"/>
    </location>
    <ligand>
        <name>substrate</name>
    </ligand>
</feature>
<feature type="domain" description="NAD-dependent epimerase/dehydratase" evidence="6">
    <location>
        <begin position="231"/>
        <end position="267"/>
    </location>
</feature>
<dbReference type="OrthoDB" id="9811425at2"/>
<feature type="domain" description="NAD-dependent epimerase/dehydratase" evidence="6">
    <location>
        <begin position="7"/>
        <end position="192"/>
    </location>
</feature>
<keyword evidence="2 5" id="KW-0521">NADP</keyword>
<dbReference type="PANTHER" id="PTHR43238:SF1">
    <property type="entry name" value="GDP-L-FUCOSE SYNTHASE"/>
    <property type="match status" value="1"/>
</dbReference>
<evidence type="ECO:0000256" key="1">
    <source>
        <dbReference type="ARBA" id="ARBA00005959"/>
    </source>
</evidence>
<dbReference type="Gene3D" id="3.90.25.10">
    <property type="entry name" value="UDP-galactose 4-epimerase, domain 1"/>
    <property type="match status" value="2"/>
</dbReference>
<comment type="similarity">
    <text evidence="1 5">Belongs to the NAD(P)-dependent epimerase/dehydratase family. Fucose synthase subfamily.</text>
</comment>
<dbReference type="InterPro" id="IPR028614">
    <property type="entry name" value="GDP_fucose/colitose_synth"/>
</dbReference>
<feature type="binding site" evidence="5">
    <location>
        <position position="244"/>
    </location>
    <ligand>
        <name>substrate</name>
    </ligand>
</feature>
<dbReference type="GO" id="GO:0042351">
    <property type="term" value="P:'de novo' GDP-L-fucose biosynthetic process"/>
    <property type="evidence" value="ECO:0007669"/>
    <property type="project" value="UniProtKB-UniRule"/>
</dbReference>
<sequence length="711" mass="80459">MQKDSLIYVAGHRGTAGSAIVEELKEQGFSNIITKTRAQLDLTNQKAVEEFFAKEKPEFVFFAAVLPCGAANVAQRADFIYENLMMQNNIIHYSYKNGVKKLICFGSGYMYPEFAKNPLKEEDMLEGNLEYGAYSFAVAKIAGAVMCEAYNIQYGTNFLTLALNNLYGTNASFNLTKSRVLPALLRKFHLAKLLSENDEKGVLEDILLRDSLKLSTMSEAKEYLAKFGVSEKSVEIWGSGKVRREFLHAKDLAQASIFAMQKVDFKDLYKSGEKPINTHINVGTGVDYSIKDVALKVKQIVGFKGELTFNTSKPDSTMDRLLDNSKINALGWEAKINLEEGVQIMYEHYTRGGGGNSYCKGDLRIELKQCLTCSYIFNALFDRQKMHEAYFNESYITPVAISSTMSSHILHLSKKIKSYTAGVGLEIAPGACDLVKALAGDFEFFYTIDPSHTPQKLLASEKNVRHIRALFDGRKVKENLNHKIDFIIFRHLIEHIDTPREFLESVVRLLDNGAIIYIETPNAEEIFESKRFYEIRHEHCNYLDKATLCNALALLDCELVESVEYYEKQWIGLFFKKTGKMPKQLPILLYDENLTRALNLEIAKLEELLKPFENVALYGAGGHANSLITYLSETSCRKIKCAIDKDERRVGTYLQNSNIIIKSNEPQNLQGIECVLMCMPCYESIVFEKELKNHFKGKVILSAKGIQYLSL</sequence>
<evidence type="ECO:0000313" key="8">
    <source>
        <dbReference type="Proteomes" id="UP000278157"/>
    </source>
</evidence>
<gene>
    <name evidence="7" type="primary">fcl_1</name>
    <name evidence="5" type="synonym">fcl</name>
    <name evidence="7" type="ORF">NCTC11541_01507</name>
</gene>
<evidence type="ECO:0000256" key="4">
    <source>
        <dbReference type="ARBA" id="ARBA00023235"/>
    </source>
</evidence>
<dbReference type="Gene3D" id="3.40.50.720">
    <property type="entry name" value="NAD(P)-binding Rossmann-like Domain"/>
    <property type="match status" value="3"/>
</dbReference>
<feature type="site" description="Important for catalytic activity" evidence="5">
    <location>
        <position position="107"/>
    </location>
</feature>
<dbReference type="Gene3D" id="3.40.50.150">
    <property type="entry name" value="Vaccinia Virus protein VP39"/>
    <property type="match status" value="1"/>
</dbReference>
<feature type="binding site" evidence="5">
    <location>
        <position position="140"/>
    </location>
    <ligand>
        <name>NADP(+)</name>
        <dbReference type="ChEBI" id="CHEBI:58349"/>
    </ligand>
</feature>